<keyword evidence="3" id="KW-1185">Reference proteome</keyword>
<dbReference type="PROSITE" id="PS51257">
    <property type="entry name" value="PROKAR_LIPOPROTEIN"/>
    <property type="match status" value="1"/>
</dbReference>
<evidence type="ECO:0000313" key="2">
    <source>
        <dbReference type="EMBL" id="WNH47437.1"/>
    </source>
</evidence>
<evidence type="ECO:0000313" key="3">
    <source>
        <dbReference type="Proteomes" id="UP001305421"/>
    </source>
</evidence>
<dbReference type="RefSeq" id="WP_102944699.1">
    <property type="nucleotide sequence ID" value="NZ_CP115543.1"/>
</dbReference>
<feature type="chain" id="PRO_5045112367" description="Lipoprotein" evidence="1">
    <location>
        <begin position="19"/>
        <end position="141"/>
    </location>
</feature>
<organism evidence="2 3">
    <name type="scientific">Stenotrophomonas aracearum</name>
    <dbReference type="NCBI Taxonomy" id="3003272"/>
    <lineage>
        <taxon>Bacteria</taxon>
        <taxon>Pseudomonadati</taxon>
        <taxon>Pseudomonadota</taxon>
        <taxon>Gammaproteobacteria</taxon>
        <taxon>Lysobacterales</taxon>
        <taxon>Lysobacteraceae</taxon>
        <taxon>Stenotrophomonas</taxon>
    </lineage>
</organism>
<dbReference type="Proteomes" id="UP001305421">
    <property type="component" value="Chromosome"/>
</dbReference>
<reference evidence="2 3" key="1">
    <citation type="submission" date="2022-12" db="EMBL/GenBank/DDBJ databases">
        <title>Two new species, Stenotrophomonas aracearum and Stenotrophomonas oahuensis, isolated from Anthurium (Araceae family) in Hawaii.</title>
        <authorList>
            <person name="Chunag S.C."/>
            <person name="Dobhal S."/>
            <person name="Alvarez A."/>
            <person name="Arif M."/>
        </authorList>
    </citation>
    <scope>NUCLEOTIDE SEQUENCE [LARGE SCALE GENOMIC DNA]</scope>
    <source>
        <strain evidence="2 3">A5588</strain>
    </source>
</reference>
<feature type="signal peptide" evidence="1">
    <location>
        <begin position="1"/>
        <end position="18"/>
    </location>
</feature>
<evidence type="ECO:0000256" key="1">
    <source>
        <dbReference type="SAM" id="SignalP"/>
    </source>
</evidence>
<proteinExistence type="predicted"/>
<sequence>MKKLCLLLFALFCVVATGCDQEYRNHRAERSKPKITVSDGMVTVRRAPAPNLIILPNGHMKVDEIEIPLDASQQALLQNMFGQLQVLRQNTLVDAPHDPDKRAVKIVVPPGMQPIPTDIVTRIPEFKGYTETFDNLMADRR</sequence>
<name>A0ABY9Y9S5_9GAMM</name>
<dbReference type="EMBL" id="CP115543">
    <property type="protein sequence ID" value="WNH47437.1"/>
    <property type="molecule type" value="Genomic_DNA"/>
</dbReference>
<keyword evidence="1" id="KW-0732">Signal</keyword>
<accession>A0ABY9Y9S5</accession>
<evidence type="ECO:0008006" key="4">
    <source>
        <dbReference type="Google" id="ProtNLM"/>
    </source>
</evidence>
<protein>
    <recommendedName>
        <fullName evidence="4">Lipoprotein</fullName>
    </recommendedName>
</protein>
<gene>
    <name evidence="2" type="ORF">PDM28_12100</name>
</gene>